<dbReference type="Proteomes" id="UP000052015">
    <property type="component" value="Unassembled WGS sequence"/>
</dbReference>
<dbReference type="InterPro" id="IPR048792">
    <property type="entry name" value="CarD_C"/>
</dbReference>
<dbReference type="OrthoDB" id="9786074at2"/>
<dbReference type="SMART" id="SM01058">
    <property type="entry name" value="CarD_TRCF"/>
    <property type="match status" value="1"/>
</dbReference>
<reference evidence="2 3" key="1">
    <citation type="submission" date="2015-09" db="EMBL/GenBank/DDBJ databases">
        <title>Draft genome sequence of a Caloramator mitchellensis, a moderate thermophile from the Great Artesian Basin of Australia.</title>
        <authorList>
            <person name="Patel B.K."/>
        </authorList>
    </citation>
    <scope>NUCLEOTIDE SEQUENCE [LARGE SCALE GENOMIC DNA]</scope>
    <source>
        <strain evidence="2 3">VF08</strain>
    </source>
</reference>
<evidence type="ECO:0000313" key="3">
    <source>
        <dbReference type="Proteomes" id="UP000052015"/>
    </source>
</evidence>
<dbReference type="InterPro" id="IPR003711">
    <property type="entry name" value="CarD-like/TRCF_RID"/>
</dbReference>
<evidence type="ECO:0000313" key="2">
    <source>
        <dbReference type="EMBL" id="KRQ86074.1"/>
    </source>
</evidence>
<comment type="caution">
    <text evidence="2">The sequence shown here is derived from an EMBL/GenBank/DDBJ whole genome shotgun (WGS) entry which is preliminary data.</text>
</comment>
<dbReference type="Gene3D" id="1.20.58.1290">
    <property type="entry name" value="CarD-like, C-terminal domain"/>
    <property type="match status" value="1"/>
</dbReference>
<dbReference type="GO" id="GO:0009303">
    <property type="term" value="P:rRNA transcription"/>
    <property type="evidence" value="ECO:0007669"/>
    <property type="project" value="TreeGrafter"/>
</dbReference>
<dbReference type="Pfam" id="PF02559">
    <property type="entry name" value="CarD_TRCF_RID"/>
    <property type="match status" value="1"/>
</dbReference>
<dbReference type="InterPro" id="IPR036101">
    <property type="entry name" value="CarD-like/TRCF_RID_sf"/>
</dbReference>
<keyword evidence="3" id="KW-1185">Reference proteome</keyword>
<feature type="domain" description="CarD-like/TRCF RNAP-interacting" evidence="1">
    <location>
        <begin position="1"/>
        <end position="109"/>
    </location>
</feature>
<dbReference type="EMBL" id="LKHP01000016">
    <property type="protein sequence ID" value="KRQ86074.1"/>
    <property type="molecule type" value="Genomic_DNA"/>
</dbReference>
<dbReference type="PANTHER" id="PTHR38447:SF1">
    <property type="entry name" value="RNA POLYMERASE-BINDING TRANSCRIPTION FACTOR CARD"/>
    <property type="match status" value="1"/>
</dbReference>
<dbReference type="STRING" id="908809.ABG79_02108"/>
<gene>
    <name evidence="2" type="primary">carD</name>
    <name evidence="2" type="ORF">ABG79_02108</name>
</gene>
<accession>A0A0R3JSV8</accession>
<dbReference type="RefSeq" id="WP_057979405.1">
    <property type="nucleotide sequence ID" value="NZ_LKHP01000016.1"/>
</dbReference>
<dbReference type="AlphaFoldDB" id="A0A0R3JSV8"/>
<dbReference type="SUPFAM" id="SSF141259">
    <property type="entry name" value="CarD-like"/>
    <property type="match status" value="1"/>
</dbReference>
<dbReference type="Gene3D" id="2.40.10.170">
    <property type="match status" value="1"/>
</dbReference>
<evidence type="ECO:0000259" key="1">
    <source>
        <dbReference type="SMART" id="SM01058"/>
    </source>
</evidence>
<organism evidence="2 3">
    <name type="scientific">Caloramator mitchellensis</name>
    <dbReference type="NCBI Taxonomy" id="908809"/>
    <lineage>
        <taxon>Bacteria</taxon>
        <taxon>Bacillati</taxon>
        <taxon>Bacillota</taxon>
        <taxon>Clostridia</taxon>
        <taxon>Eubacteriales</taxon>
        <taxon>Clostridiaceae</taxon>
        <taxon>Caloramator</taxon>
    </lineage>
</organism>
<sequence>MYSIGDKVLVKKYGAGIIRAIEEKNIDSVIKKYYLIELNNNKMSIFLPIEDDEKIRIIIKREDVGKVLDILKNGVYELPHTSLERYKLYKNALLSYNIFEYAKALKAVAEKYKSKKAPQLDYKAMNELLILISSEISIALDEEFEETKKKIIEILNLKNYK</sequence>
<dbReference type="InterPro" id="IPR052531">
    <property type="entry name" value="CarD-like_regulator"/>
</dbReference>
<dbReference type="Pfam" id="PF21095">
    <property type="entry name" value="CarD_C"/>
    <property type="match status" value="1"/>
</dbReference>
<name>A0A0R3JSV8_CALMK</name>
<dbReference type="InterPro" id="IPR042215">
    <property type="entry name" value="CarD-like_C"/>
</dbReference>
<protein>
    <submittedName>
        <fullName evidence="2">RNA polymerase-binding transcription factor CarD</fullName>
    </submittedName>
</protein>
<dbReference type="PANTHER" id="PTHR38447">
    <property type="entry name" value="TRANSCRIPTION FACTOR YDEB-RELATED"/>
    <property type="match status" value="1"/>
</dbReference>
<proteinExistence type="predicted"/>